<reference evidence="1 2" key="1">
    <citation type="journal article" date="2024" name="Plant Biotechnol. J.">
        <title>Dendrobium thyrsiflorum genome and its molecular insights into genes involved in important horticultural traits.</title>
        <authorList>
            <person name="Chen B."/>
            <person name="Wang J.Y."/>
            <person name="Zheng P.J."/>
            <person name="Li K.L."/>
            <person name="Liang Y.M."/>
            <person name="Chen X.F."/>
            <person name="Zhang C."/>
            <person name="Zhao X."/>
            <person name="He X."/>
            <person name="Zhang G.Q."/>
            <person name="Liu Z.J."/>
            <person name="Xu Q."/>
        </authorList>
    </citation>
    <scope>NUCLEOTIDE SEQUENCE [LARGE SCALE GENOMIC DNA]</scope>
    <source>
        <strain evidence="1">GZMU011</strain>
    </source>
</reference>
<gene>
    <name evidence="1" type="ORF">M5K25_004106</name>
</gene>
<dbReference type="AlphaFoldDB" id="A0ABD0VTH9"/>
<dbReference type="Proteomes" id="UP001552299">
    <property type="component" value="Unassembled WGS sequence"/>
</dbReference>
<proteinExistence type="predicted"/>
<accession>A0ABD0VTH9</accession>
<keyword evidence="2" id="KW-1185">Reference proteome</keyword>
<sequence>MDRRLGGRGARAGRQREIGGIRDCVLQLGEGRRSGSTSWEVRRARKEPDGLDVIDWLCGCVEDDIWGCRSIEVYKINLFHAISGSVHVVISVPFSLASDAVFLHTHFFTA</sequence>
<evidence type="ECO:0000313" key="2">
    <source>
        <dbReference type="Proteomes" id="UP001552299"/>
    </source>
</evidence>
<organism evidence="1 2">
    <name type="scientific">Dendrobium thyrsiflorum</name>
    <name type="common">Pinecone-like raceme dendrobium</name>
    <name type="synonym">Orchid</name>
    <dbReference type="NCBI Taxonomy" id="117978"/>
    <lineage>
        <taxon>Eukaryota</taxon>
        <taxon>Viridiplantae</taxon>
        <taxon>Streptophyta</taxon>
        <taxon>Embryophyta</taxon>
        <taxon>Tracheophyta</taxon>
        <taxon>Spermatophyta</taxon>
        <taxon>Magnoliopsida</taxon>
        <taxon>Liliopsida</taxon>
        <taxon>Asparagales</taxon>
        <taxon>Orchidaceae</taxon>
        <taxon>Epidendroideae</taxon>
        <taxon>Malaxideae</taxon>
        <taxon>Dendrobiinae</taxon>
        <taxon>Dendrobium</taxon>
    </lineage>
</organism>
<comment type="caution">
    <text evidence="1">The sequence shown here is derived from an EMBL/GenBank/DDBJ whole genome shotgun (WGS) entry which is preliminary data.</text>
</comment>
<protein>
    <submittedName>
        <fullName evidence="1">Uncharacterized protein</fullName>
    </submittedName>
</protein>
<name>A0ABD0VTH9_DENTH</name>
<evidence type="ECO:0000313" key="1">
    <source>
        <dbReference type="EMBL" id="KAL0925738.1"/>
    </source>
</evidence>
<dbReference type="EMBL" id="JANQDX010000004">
    <property type="protein sequence ID" value="KAL0925738.1"/>
    <property type="molecule type" value="Genomic_DNA"/>
</dbReference>